<dbReference type="Proteomes" id="UP000298595">
    <property type="component" value="Plasmid p7"/>
</dbReference>
<proteinExistence type="predicted"/>
<evidence type="ECO:0000256" key="1">
    <source>
        <dbReference type="SAM" id="MobiDB-lite"/>
    </source>
</evidence>
<evidence type="ECO:0000313" key="3">
    <source>
        <dbReference type="Proteomes" id="UP000298595"/>
    </source>
</evidence>
<feature type="region of interest" description="Disordered" evidence="1">
    <location>
        <begin position="36"/>
        <end position="56"/>
    </location>
</feature>
<evidence type="ECO:0000313" key="2">
    <source>
        <dbReference type="EMBL" id="QCO00469.1"/>
    </source>
</evidence>
<protein>
    <submittedName>
        <fullName evidence="2">Uncharacterized protein</fullName>
    </submittedName>
</protein>
<dbReference type="KEGG" id="aare:D3093_35060"/>
<reference evidence="2 3" key="1">
    <citation type="submission" date="2018-09" db="EMBL/GenBank/DDBJ databases">
        <title>Whole genome based analysis of evolution and adaptive divergence in Indian and Brazilian strains of Azospirillum brasilense.</title>
        <authorList>
            <person name="Singh C."/>
            <person name="Tripathi A.K."/>
        </authorList>
    </citation>
    <scope>NUCLEOTIDE SEQUENCE [LARGE SCALE GENOMIC DNA]</scope>
    <source>
        <strain evidence="2 3">MTCC4035</strain>
        <plasmid evidence="2 3">p7</plasmid>
    </source>
</reference>
<dbReference type="RefSeq" id="WP_137119161.1">
    <property type="nucleotide sequence ID" value="NZ_CP032328.1"/>
</dbReference>
<keyword evidence="2" id="KW-0614">Plasmid</keyword>
<gene>
    <name evidence="2" type="ORF">D3093_35060</name>
</gene>
<accession>A0A4D8PX69</accession>
<sequence length="135" mass="14570">MGEIADMMLDGTLCEGCGELIDDGDGDGFPRRCAGCGGGAARPRRRRSERASPADGRDVLDRAARAYLATIAAASDGLKVRSSAWNDPRFQACQEAGYVSYHKISNRIRVIRVTPEGVAYLVATRRTRSRSLAHA</sequence>
<dbReference type="AlphaFoldDB" id="A0A4D8PX69"/>
<name>A0A4D8PX69_9PROT</name>
<geneLocation type="plasmid" evidence="2 3">
    <name>p7</name>
</geneLocation>
<organism evidence="2 3">
    <name type="scientific">Azospirillum argentinense</name>
    <dbReference type="NCBI Taxonomy" id="2970906"/>
    <lineage>
        <taxon>Bacteria</taxon>
        <taxon>Pseudomonadati</taxon>
        <taxon>Pseudomonadota</taxon>
        <taxon>Alphaproteobacteria</taxon>
        <taxon>Rhodospirillales</taxon>
        <taxon>Azospirillaceae</taxon>
        <taxon>Azospirillum</taxon>
    </lineage>
</organism>
<dbReference type="EMBL" id="CP032328">
    <property type="protein sequence ID" value="QCO00469.1"/>
    <property type="molecule type" value="Genomic_DNA"/>
</dbReference>